<dbReference type="PROSITE" id="PS00107">
    <property type="entry name" value="PROTEIN_KINASE_ATP"/>
    <property type="match status" value="1"/>
</dbReference>
<keyword evidence="5 11" id="KW-0418">Kinase</keyword>
<proteinExistence type="predicted"/>
<evidence type="ECO:0000256" key="2">
    <source>
        <dbReference type="ARBA" id="ARBA00022527"/>
    </source>
</evidence>
<dbReference type="InterPro" id="IPR011009">
    <property type="entry name" value="Kinase-like_dom_sf"/>
</dbReference>
<organism evidence="11 12">
    <name type="scientific">Nitrincola tibetensis</name>
    <dbReference type="NCBI Taxonomy" id="2219697"/>
    <lineage>
        <taxon>Bacteria</taxon>
        <taxon>Pseudomonadati</taxon>
        <taxon>Pseudomonadota</taxon>
        <taxon>Gammaproteobacteria</taxon>
        <taxon>Oceanospirillales</taxon>
        <taxon>Oceanospirillaceae</taxon>
        <taxon>Nitrincola</taxon>
    </lineage>
</organism>
<dbReference type="AlphaFoldDB" id="A0A364NJ11"/>
<dbReference type="Pfam" id="PF00069">
    <property type="entry name" value="Pkinase"/>
    <property type="match status" value="1"/>
</dbReference>
<dbReference type="GO" id="GO:0005737">
    <property type="term" value="C:cytoplasm"/>
    <property type="evidence" value="ECO:0007669"/>
    <property type="project" value="TreeGrafter"/>
</dbReference>
<evidence type="ECO:0000256" key="7">
    <source>
        <dbReference type="ARBA" id="ARBA00047899"/>
    </source>
</evidence>
<keyword evidence="12" id="KW-1185">Reference proteome</keyword>
<dbReference type="InterPro" id="IPR053235">
    <property type="entry name" value="Ser_Thr_kinase"/>
</dbReference>
<evidence type="ECO:0000313" key="11">
    <source>
        <dbReference type="EMBL" id="RAU17056.1"/>
    </source>
</evidence>
<evidence type="ECO:0000256" key="5">
    <source>
        <dbReference type="ARBA" id="ARBA00022777"/>
    </source>
</evidence>
<dbReference type="PANTHER" id="PTHR24361">
    <property type="entry name" value="MITOGEN-ACTIVATED KINASE KINASE KINASE"/>
    <property type="match status" value="1"/>
</dbReference>
<dbReference type="SMART" id="SM00220">
    <property type="entry name" value="S_TKc"/>
    <property type="match status" value="1"/>
</dbReference>
<evidence type="ECO:0000259" key="10">
    <source>
        <dbReference type="PROSITE" id="PS50011"/>
    </source>
</evidence>
<dbReference type="InterPro" id="IPR008271">
    <property type="entry name" value="Ser/Thr_kinase_AS"/>
</dbReference>
<evidence type="ECO:0000256" key="1">
    <source>
        <dbReference type="ARBA" id="ARBA00012513"/>
    </source>
</evidence>
<reference evidence="11 12" key="1">
    <citation type="submission" date="2018-06" db="EMBL/GenBank/DDBJ databases">
        <title>Nitrincola tibetense sp. nov., isolated from Lake XuguoCo on Tibetan Plateau.</title>
        <authorList>
            <person name="Xing P."/>
        </authorList>
    </citation>
    <scope>NUCLEOTIDE SEQUENCE [LARGE SCALE GENOMIC DNA]</scope>
    <source>
        <strain evidence="12">xg18</strain>
    </source>
</reference>
<dbReference type="PROSITE" id="PS50011">
    <property type="entry name" value="PROTEIN_KINASE_DOM"/>
    <property type="match status" value="1"/>
</dbReference>
<dbReference type="EMBL" id="QKRX01000013">
    <property type="protein sequence ID" value="RAU17056.1"/>
    <property type="molecule type" value="Genomic_DNA"/>
</dbReference>
<accession>A0A364NJ11</accession>
<evidence type="ECO:0000313" key="12">
    <source>
        <dbReference type="Proteomes" id="UP000250744"/>
    </source>
</evidence>
<evidence type="ECO:0000256" key="9">
    <source>
        <dbReference type="PROSITE-ProRule" id="PRU10141"/>
    </source>
</evidence>
<evidence type="ECO:0000256" key="6">
    <source>
        <dbReference type="ARBA" id="ARBA00022840"/>
    </source>
</evidence>
<evidence type="ECO:0000256" key="4">
    <source>
        <dbReference type="ARBA" id="ARBA00022741"/>
    </source>
</evidence>
<gene>
    <name evidence="11" type="ORF">DN062_15220</name>
</gene>
<dbReference type="OrthoDB" id="9801841at2"/>
<dbReference type="Proteomes" id="UP000250744">
    <property type="component" value="Unassembled WGS sequence"/>
</dbReference>
<keyword evidence="4 9" id="KW-0547">Nucleotide-binding</keyword>
<dbReference type="EC" id="2.7.11.1" evidence="1"/>
<dbReference type="PANTHER" id="PTHR24361:SF433">
    <property type="entry name" value="PROTEIN KINASE DOMAIN-CONTAINING PROTEIN"/>
    <property type="match status" value="1"/>
</dbReference>
<comment type="catalytic activity">
    <reaction evidence="7">
        <text>L-threonyl-[protein] + ATP = O-phospho-L-threonyl-[protein] + ADP + H(+)</text>
        <dbReference type="Rhea" id="RHEA:46608"/>
        <dbReference type="Rhea" id="RHEA-COMP:11060"/>
        <dbReference type="Rhea" id="RHEA-COMP:11605"/>
        <dbReference type="ChEBI" id="CHEBI:15378"/>
        <dbReference type="ChEBI" id="CHEBI:30013"/>
        <dbReference type="ChEBI" id="CHEBI:30616"/>
        <dbReference type="ChEBI" id="CHEBI:61977"/>
        <dbReference type="ChEBI" id="CHEBI:456216"/>
        <dbReference type="EC" id="2.7.11.1"/>
    </reaction>
</comment>
<name>A0A364NJ11_9GAMM</name>
<protein>
    <recommendedName>
        <fullName evidence="1">non-specific serine/threonine protein kinase</fullName>
        <ecNumber evidence="1">2.7.11.1</ecNumber>
    </recommendedName>
</protein>
<feature type="binding site" evidence="9">
    <location>
        <position position="72"/>
    </location>
    <ligand>
        <name>ATP</name>
        <dbReference type="ChEBI" id="CHEBI:30616"/>
    </ligand>
</feature>
<keyword evidence="6 9" id="KW-0067">ATP-binding</keyword>
<dbReference type="SUPFAM" id="SSF56112">
    <property type="entry name" value="Protein kinase-like (PK-like)"/>
    <property type="match status" value="1"/>
</dbReference>
<evidence type="ECO:0000256" key="3">
    <source>
        <dbReference type="ARBA" id="ARBA00022679"/>
    </source>
</evidence>
<keyword evidence="3" id="KW-0808">Transferase</keyword>
<dbReference type="InterPro" id="IPR017441">
    <property type="entry name" value="Protein_kinase_ATP_BS"/>
</dbReference>
<dbReference type="Gene3D" id="1.10.510.10">
    <property type="entry name" value="Transferase(Phosphotransferase) domain 1"/>
    <property type="match status" value="1"/>
</dbReference>
<sequence>MTRPLLQQFYINEEQSIYLMSHEDAQKIKDWVQLCMDQLMRLGFSNIEFIGKGAYGFVFGGRDINANDYVFKFSRINLPQHIQDRLEDEAWMQSQVLHPIIPAVSEYTKISRQSVLMMERAPGLDLDAYSIQYGKLTPRLIIKIAKQLVDVLIALRNVRQDNHDSPIVHGDIKPSNIVFDPTTETIKLIDWGSSVFAQVDANGQAIGQSPFNFLSDNLQQTNAKLGDVYFIGDEQLNGELSSPRFDEQGMAGTLYALASGQSCRYGYEAIPATSLGLPKEFALTLQALLEGSPQVRAQAGDYMLTHMKYISRLALPDLHLPPEKALIPVWNHNDGLDIETVVYSSRKSFLREGNIDPYLMAEVKDVELEKYYKNFMHGMGKTERAFLASISRLGRYPVLGGLAIRWDEKAVFIDSSLNLQDDSLTLPFTQAVNTMVNLARAIHRDGVFKCCLFNAKNTRHIRRATEKDAFIPPVDLVIPFEVMQAPLSEDKSRNHSYFEDGQDPDEFLTLPSEIMTEIAYLNDIRHTGLIIFEALPTHLKIHSDYVLLDPAKQDVFKASLARIISAVPLINGLGVSGFMKMPYKNTRQFTLQVQADAHYFPKNPKSFQKTHQTKDF</sequence>
<evidence type="ECO:0000256" key="8">
    <source>
        <dbReference type="ARBA" id="ARBA00048679"/>
    </source>
</evidence>
<keyword evidence="2 11" id="KW-0723">Serine/threonine-protein kinase</keyword>
<comment type="caution">
    <text evidence="11">The sequence shown here is derived from an EMBL/GenBank/DDBJ whole genome shotgun (WGS) entry which is preliminary data.</text>
</comment>
<comment type="catalytic activity">
    <reaction evidence="8">
        <text>L-seryl-[protein] + ATP = O-phospho-L-seryl-[protein] + ADP + H(+)</text>
        <dbReference type="Rhea" id="RHEA:17989"/>
        <dbReference type="Rhea" id="RHEA-COMP:9863"/>
        <dbReference type="Rhea" id="RHEA-COMP:11604"/>
        <dbReference type="ChEBI" id="CHEBI:15378"/>
        <dbReference type="ChEBI" id="CHEBI:29999"/>
        <dbReference type="ChEBI" id="CHEBI:30616"/>
        <dbReference type="ChEBI" id="CHEBI:83421"/>
        <dbReference type="ChEBI" id="CHEBI:456216"/>
        <dbReference type="EC" id="2.7.11.1"/>
    </reaction>
</comment>
<dbReference type="InterPro" id="IPR000719">
    <property type="entry name" value="Prot_kinase_dom"/>
</dbReference>
<dbReference type="RefSeq" id="WP_112160160.1">
    <property type="nucleotide sequence ID" value="NZ_QKRX01000013.1"/>
</dbReference>
<dbReference type="GO" id="GO:0004674">
    <property type="term" value="F:protein serine/threonine kinase activity"/>
    <property type="evidence" value="ECO:0007669"/>
    <property type="project" value="UniProtKB-KW"/>
</dbReference>
<dbReference type="PROSITE" id="PS00108">
    <property type="entry name" value="PROTEIN_KINASE_ST"/>
    <property type="match status" value="1"/>
</dbReference>
<feature type="domain" description="Protein kinase" evidence="10">
    <location>
        <begin position="44"/>
        <end position="309"/>
    </location>
</feature>
<dbReference type="GO" id="GO:0005524">
    <property type="term" value="F:ATP binding"/>
    <property type="evidence" value="ECO:0007669"/>
    <property type="project" value="UniProtKB-UniRule"/>
</dbReference>